<evidence type="ECO:0000313" key="2">
    <source>
        <dbReference type="Proteomes" id="UP000481339"/>
    </source>
</evidence>
<protein>
    <submittedName>
        <fullName evidence="1">Metallopeptidase family protein</fullName>
    </submittedName>
</protein>
<name>A0A7C8FXC4_9MICO</name>
<dbReference type="OrthoDB" id="9806895at2"/>
<dbReference type="Pfam" id="PF06262">
    <property type="entry name" value="Zincin_1"/>
    <property type="match status" value="1"/>
</dbReference>
<dbReference type="InterPro" id="IPR010428">
    <property type="entry name" value="Zincin_1"/>
</dbReference>
<gene>
    <name evidence="1" type="ORF">F8O02_05050</name>
</gene>
<organism evidence="1 2">
    <name type="scientific">Pseudoclavibacter caeni</name>
    <dbReference type="NCBI Taxonomy" id="908846"/>
    <lineage>
        <taxon>Bacteria</taxon>
        <taxon>Bacillati</taxon>
        <taxon>Actinomycetota</taxon>
        <taxon>Actinomycetes</taxon>
        <taxon>Micrococcales</taxon>
        <taxon>Microbacteriaceae</taxon>
        <taxon>Pseudoclavibacter</taxon>
    </lineage>
</organism>
<dbReference type="EMBL" id="WBKA01000003">
    <property type="protein sequence ID" value="KAB1632376.1"/>
    <property type="molecule type" value="Genomic_DNA"/>
</dbReference>
<dbReference type="AlphaFoldDB" id="A0A7C8FXC4"/>
<evidence type="ECO:0000313" key="1">
    <source>
        <dbReference type="EMBL" id="KAB1632376.1"/>
    </source>
</evidence>
<dbReference type="Proteomes" id="UP000481339">
    <property type="component" value="Unassembled WGS sequence"/>
</dbReference>
<dbReference type="Gene3D" id="3.30.2010.20">
    <property type="match status" value="1"/>
</dbReference>
<dbReference type="SUPFAM" id="SSF55486">
    <property type="entry name" value="Metalloproteases ('zincins'), catalytic domain"/>
    <property type="match status" value="1"/>
</dbReference>
<dbReference type="CDD" id="cd12952">
    <property type="entry name" value="MMP_ACEL2062"/>
    <property type="match status" value="1"/>
</dbReference>
<keyword evidence="2" id="KW-1185">Reference proteome</keyword>
<accession>A0A7C8FXC4</accession>
<reference evidence="1 2" key="1">
    <citation type="submission" date="2019-09" db="EMBL/GenBank/DDBJ databases">
        <title>Phylogeny of genus Pseudoclavibacter and closely related genus.</title>
        <authorList>
            <person name="Li Y."/>
        </authorList>
    </citation>
    <scope>NUCLEOTIDE SEQUENCE [LARGE SCALE GENOMIC DNA]</scope>
    <source>
        <strain evidence="1 2">JCM 16921</strain>
    </source>
</reference>
<sequence length="116" mass="13154">MIEMDADAFGDLVDDVFDRIPQSVLDELDNVVFLVEDRPADGSLDLLGEYDGLALTERDDYGMVDLPDRIVLYREPLLSIVDDEDALREQVHITLVHEIAHYFGIPEGRLHELGWG</sequence>
<proteinExistence type="predicted"/>
<dbReference type="InterPro" id="IPR038555">
    <property type="entry name" value="Zincin_1_sf"/>
</dbReference>
<dbReference type="RefSeq" id="WP_158036154.1">
    <property type="nucleotide sequence ID" value="NZ_BAAAZV010000017.1"/>
</dbReference>
<comment type="caution">
    <text evidence="1">The sequence shown here is derived from an EMBL/GenBank/DDBJ whole genome shotgun (WGS) entry which is preliminary data.</text>
</comment>